<dbReference type="Gene3D" id="1.10.10.10">
    <property type="entry name" value="Winged helix-like DNA-binding domain superfamily/Winged helix DNA-binding domain"/>
    <property type="match status" value="1"/>
</dbReference>
<keyword evidence="4" id="KW-1185">Reference proteome</keyword>
<evidence type="ECO:0000256" key="1">
    <source>
        <dbReference type="ARBA" id="ARBA00023125"/>
    </source>
</evidence>
<dbReference type="PANTHER" id="PTHR38600">
    <property type="entry name" value="TRANSCRIPTIONAL REGULATORY PROTEIN"/>
    <property type="match status" value="1"/>
</dbReference>
<dbReference type="PROSITE" id="PS50987">
    <property type="entry name" value="HTH_ARSR_2"/>
    <property type="match status" value="1"/>
</dbReference>
<evidence type="ECO:0000313" key="3">
    <source>
        <dbReference type="EMBL" id="MFC7147517.1"/>
    </source>
</evidence>
<organism evidence="3 4">
    <name type="scientific">Cohnella cellulosilytica</name>
    <dbReference type="NCBI Taxonomy" id="986710"/>
    <lineage>
        <taxon>Bacteria</taxon>
        <taxon>Bacillati</taxon>
        <taxon>Bacillota</taxon>
        <taxon>Bacilli</taxon>
        <taxon>Bacillales</taxon>
        <taxon>Paenibacillaceae</taxon>
        <taxon>Cohnella</taxon>
    </lineage>
</organism>
<dbReference type="RefSeq" id="WP_378051151.1">
    <property type="nucleotide sequence ID" value="NZ_JBHMDN010000033.1"/>
</dbReference>
<dbReference type="PANTHER" id="PTHR38600:SF1">
    <property type="entry name" value="TRANSCRIPTIONAL REGULATORY PROTEIN"/>
    <property type="match status" value="1"/>
</dbReference>
<dbReference type="SUPFAM" id="SSF46785">
    <property type="entry name" value="Winged helix' DNA-binding domain"/>
    <property type="match status" value="1"/>
</dbReference>
<comment type="caution">
    <text evidence="3">The sequence shown here is derived from an EMBL/GenBank/DDBJ whole genome shotgun (WGS) entry which is preliminary data.</text>
</comment>
<feature type="domain" description="HTH arsR-type" evidence="2">
    <location>
        <begin position="2"/>
        <end position="96"/>
    </location>
</feature>
<dbReference type="InterPro" id="IPR036390">
    <property type="entry name" value="WH_DNA-bd_sf"/>
</dbReference>
<reference evidence="4" key="1">
    <citation type="journal article" date="2019" name="Int. J. Syst. Evol. Microbiol.">
        <title>The Global Catalogue of Microorganisms (GCM) 10K type strain sequencing project: providing services to taxonomists for standard genome sequencing and annotation.</title>
        <authorList>
            <consortium name="The Broad Institute Genomics Platform"/>
            <consortium name="The Broad Institute Genome Sequencing Center for Infectious Disease"/>
            <person name="Wu L."/>
            <person name="Ma J."/>
        </authorList>
    </citation>
    <scope>NUCLEOTIDE SEQUENCE [LARGE SCALE GENOMIC DNA]</scope>
    <source>
        <strain evidence="4">KCTC 12907</strain>
    </source>
</reference>
<dbReference type="InterPro" id="IPR011991">
    <property type="entry name" value="ArsR-like_HTH"/>
</dbReference>
<protein>
    <submittedName>
        <fullName evidence="3">ArsR/SmtB family transcription factor</fullName>
    </submittedName>
</protein>
<evidence type="ECO:0000313" key="4">
    <source>
        <dbReference type="Proteomes" id="UP001596378"/>
    </source>
</evidence>
<dbReference type="InterPro" id="IPR036388">
    <property type="entry name" value="WH-like_DNA-bd_sf"/>
</dbReference>
<name>A0ABW2F2W9_9BACL</name>
<proteinExistence type="predicted"/>
<dbReference type="InterPro" id="IPR001845">
    <property type="entry name" value="HTH_ArsR_DNA-bd_dom"/>
</dbReference>
<keyword evidence="1" id="KW-0238">DNA-binding</keyword>
<dbReference type="EMBL" id="JBHTAI010000002">
    <property type="protein sequence ID" value="MFC7147517.1"/>
    <property type="molecule type" value="Genomic_DNA"/>
</dbReference>
<gene>
    <name evidence="3" type="ORF">ACFQMJ_03125</name>
</gene>
<dbReference type="CDD" id="cd00090">
    <property type="entry name" value="HTH_ARSR"/>
    <property type="match status" value="1"/>
</dbReference>
<dbReference type="Pfam" id="PF01022">
    <property type="entry name" value="HTH_5"/>
    <property type="match status" value="1"/>
</dbReference>
<dbReference type="Proteomes" id="UP001596378">
    <property type="component" value="Unassembled WGS sequence"/>
</dbReference>
<evidence type="ECO:0000259" key="2">
    <source>
        <dbReference type="PROSITE" id="PS50987"/>
    </source>
</evidence>
<accession>A0ABW2F2W9</accession>
<sequence>MIKANTDRKWLPLYEALASDVRLTVMELLAEKPMNVKEIAQRLELSSAIVTMHVRKLEQAGLIATKMVRKRGGTHKMCSLAESAIEIELPNAHPEEREHYEQTIRVGHYTSFEVHPTCGLATREKLIGQFDDPRYFLDPQRVDAAILWFGRGYVEYKTPNYLLPSQRLEELEISFEIASEAPGVNEHWPSDIRFYLNGAYLGEWTSPGDYGTETRGRFTPEWWGIRLNQYGLRKMIRINDEGCFIDGQRISAAGLGELRVDQPFWTLRFAVEEDARHVGGLTLYGAGFGNYNQDIQFRAYYSQRREAKR</sequence>
<dbReference type="SMART" id="SM00418">
    <property type="entry name" value="HTH_ARSR"/>
    <property type="match status" value="1"/>
</dbReference>